<dbReference type="InterPro" id="IPR050490">
    <property type="entry name" value="Bact_solute-bd_prot1"/>
</dbReference>
<dbReference type="SUPFAM" id="SSF53850">
    <property type="entry name" value="Periplasmic binding protein-like II"/>
    <property type="match status" value="1"/>
</dbReference>
<dbReference type="EMBL" id="CP034593">
    <property type="protein sequence ID" value="AZQ77491.1"/>
    <property type="molecule type" value="Genomic_DNA"/>
</dbReference>
<evidence type="ECO:0000256" key="2">
    <source>
        <dbReference type="ARBA" id="ARBA00008520"/>
    </source>
</evidence>
<dbReference type="Proteomes" id="UP000280344">
    <property type="component" value="Chromosome"/>
</dbReference>
<feature type="chain" id="PRO_5039427900" evidence="5">
    <location>
        <begin position="25"/>
        <end position="436"/>
    </location>
</feature>
<evidence type="ECO:0000313" key="7">
    <source>
        <dbReference type="Proteomes" id="UP000280344"/>
    </source>
</evidence>
<evidence type="ECO:0000256" key="1">
    <source>
        <dbReference type="ARBA" id="ARBA00004196"/>
    </source>
</evidence>
<dbReference type="PROSITE" id="PS51257">
    <property type="entry name" value="PROKAR_LIPOPROTEIN"/>
    <property type="match status" value="1"/>
</dbReference>
<dbReference type="PANTHER" id="PTHR43649">
    <property type="entry name" value="ARABINOSE-BINDING PROTEIN-RELATED"/>
    <property type="match status" value="1"/>
</dbReference>
<gene>
    <name evidence="6" type="ORF">EJ997_09240</name>
</gene>
<dbReference type="InterPro" id="IPR006059">
    <property type="entry name" value="SBP"/>
</dbReference>
<dbReference type="OrthoDB" id="1650177at2"/>
<comment type="subcellular location">
    <subcellularLocation>
        <location evidence="1">Cell envelope</location>
    </subcellularLocation>
</comment>
<protein>
    <submittedName>
        <fullName evidence="6">Extracellular solute-binding protein</fullName>
    </submittedName>
</protein>
<dbReference type="Pfam" id="PF01547">
    <property type="entry name" value="SBP_bac_1"/>
    <property type="match status" value="1"/>
</dbReference>
<evidence type="ECO:0000256" key="3">
    <source>
        <dbReference type="ARBA" id="ARBA00022448"/>
    </source>
</evidence>
<dbReference type="AlphaFoldDB" id="A0A3Q9G2K3"/>
<comment type="similarity">
    <text evidence="2">Belongs to the bacterial solute-binding protein 1 family.</text>
</comment>
<feature type="signal peptide" evidence="5">
    <location>
        <begin position="1"/>
        <end position="24"/>
    </location>
</feature>
<keyword evidence="4 5" id="KW-0732">Signal</keyword>
<evidence type="ECO:0000256" key="4">
    <source>
        <dbReference type="ARBA" id="ARBA00022729"/>
    </source>
</evidence>
<proteinExistence type="inferred from homology"/>
<dbReference type="GO" id="GO:0030313">
    <property type="term" value="C:cell envelope"/>
    <property type="evidence" value="ECO:0007669"/>
    <property type="project" value="UniProtKB-SubCell"/>
</dbReference>
<name>A0A3Q9G2K3_9ACTO</name>
<dbReference type="PANTHER" id="PTHR43649:SF31">
    <property type="entry name" value="SN-GLYCEROL-3-PHOSPHATE-BINDING PERIPLASMIC PROTEIN UGPB"/>
    <property type="match status" value="1"/>
</dbReference>
<dbReference type="RefSeq" id="WP_126704294.1">
    <property type="nucleotide sequence ID" value="NZ_CP034593.1"/>
</dbReference>
<dbReference type="KEGG" id="flh:EJ997_09240"/>
<evidence type="ECO:0000256" key="5">
    <source>
        <dbReference type="SAM" id="SignalP"/>
    </source>
</evidence>
<organism evidence="6 7">
    <name type="scientific">Flaviflexus ciconiae</name>
    <dbReference type="NCBI Taxonomy" id="2496867"/>
    <lineage>
        <taxon>Bacteria</taxon>
        <taxon>Bacillati</taxon>
        <taxon>Actinomycetota</taxon>
        <taxon>Actinomycetes</taxon>
        <taxon>Actinomycetales</taxon>
        <taxon>Actinomycetaceae</taxon>
        <taxon>Flaviflexus</taxon>
    </lineage>
</organism>
<reference evidence="6 7" key="1">
    <citation type="submission" date="2018-12" db="EMBL/GenBank/DDBJ databases">
        <title>Complete genome sequence of Flaviflexus sp. H23T48.</title>
        <authorList>
            <person name="Bae J.-W."/>
            <person name="Lee J.-Y."/>
        </authorList>
    </citation>
    <scope>NUCLEOTIDE SEQUENCE [LARGE SCALE GENOMIC DNA]</scope>
    <source>
        <strain evidence="6 7">H23T48</strain>
    </source>
</reference>
<accession>A0A3Q9G2K3</accession>
<evidence type="ECO:0000313" key="6">
    <source>
        <dbReference type="EMBL" id="AZQ77491.1"/>
    </source>
</evidence>
<keyword evidence="3" id="KW-0813">Transport</keyword>
<dbReference type="Gene3D" id="3.40.190.10">
    <property type="entry name" value="Periplasmic binding protein-like II"/>
    <property type="match status" value="1"/>
</dbReference>
<sequence>MTRKFLAAFTAVALLMGACSSAPNGDETTDATTAPDPVELTFRIWDIGAEDAYEESFDAFTAENPHISVTIETVDENQYWDRAESDTADGTMPDAYWIDPSNVAALAEDGTIVEITADRGGWAQSLVQLFTLEDQLWGVPQMWRSVALYYNRDLYADIETNVENLTWSPDEEEDTLLEVARTLTVDEDGNSAGTEDFDPNSIARYGYAVQPDLTRTFVPFLVQAGGQFQDDDGHFVFASDEGEQSTQYLTDLINEHDVSPPLEATTSHEHGAADLFIDEDIALYQGDSDALRLIAEGADFTWGVAPIVGGPNGKISVVDGIAVAGNAESEHPEETALLLVWLGSDQGQDPLASHGLAFPASITGQDTYVNYWAKEGVDVSVFIESSTDATTISSHSLDIHPALEEIQPIIWDIINGELPVDQGLQEAEDTGNAALN</sequence>
<keyword evidence="7" id="KW-1185">Reference proteome</keyword>